<evidence type="ECO:0000256" key="1">
    <source>
        <dbReference type="SAM" id="Phobius"/>
    </source>
</evidence>
<protein>
    <submittedName>
        <fullName evidence="2">Uncharacterized protein</fullName>
    </submittedName>
</protein>
<sequence>MKHKILALKPKFNVPLKEKLFVYGGTLQAKRRRNKANSSSGEQLKHSDYFITLQFSLILISCFGTLTSPTLISPFKNYFKKRCLDSYS</sequence>
<name>A0AAW2I787_9NEOP</name>
<keyword evidence="1" id="KW-0472">Membrane</keyword>
<reference evidence="2" key="1">
    <citation type="journal article" date="2024" name="Gigascience">
        <title>Chromosome-level genome of the poultry shaft louse Menopon gallinae provides insight into the host-switching and adaptive evolution of parasitic lice.</title>
        <authorList>
            <person name="Xu Y."/>
            <person name="Ma L."/>
            <person name="Liu S."/>
            <person name="Liang Y."/>
            <person name="Liu Q."/>
            <person name="He Z."/>
            <person name="Tian L."/>
            <person name="Duan Y."/>
            <person name="Cai W."/>
            <person name="Li H."/>
            <person name="Song F."/>
        </authorList>
    </citation>
    <scope>NUCLEOTIDE SEQUENCE</scope>
    <source>
        <strain evidence="2">Cailab_2023a</strain>
    </source>
</reference>
<feature type="transmembrane region" description="Helical" evidence="1">
    <location>
        <begin position="49"/>
        <end position="72"/>
    </location>
</feature>
<proteinExistence type="predicted"/>
<organism evidence="2">
    <name type="scientific">Menopon gallinae</name>
    <name type="common">poultry shaft louse</name>
    <dbReference type="NCBI Taxonomy" id="328185"/>
    <lineage>
        <taxon>Eukaryota</taxon>
        <taxon>Metazoa</taxon>
        <taxon>Ecdysozoa</taxon>
        <taxon>Arthropoda</taxon>
        <taxon>Hexapoda</taxon>
        <taxon>Insecta</taxon>
        <taxon>Pterygota</taxon>
        <taxon>Neoptera</taxon>
        <taxon>Paraneoptera</taxon>
        <taxon>Psocodea</taxon>
        <taxon>Troctomorpha</taxon>
        <taxon>Phthiraptera</taxon>
        <taxon>Amblycera</taxon>
        <taxon>Menoponidae</taxon>
        <taxon>Menopon</taxon>
    </lineage>
</organism>
<comment type="caution">
    <text evidence="2">The sequence shown here is derived from an EMBL/GenBank/DDBJ whole genome shotgun (WGS) entry which is preliminary data.</text>
</comment>
<keyword evidence="1" id="KW-1133">Transmembrane helix</keyword>
<evidence type="ECO:0000313" key="2">
    <source>
        <dbReference type="EMBL" id="KAL0277786.1"/>
    </source>
</evidence>
<dbReference type="EMBL" id="JARGDH010000002">
    <property type="protein sequence ID" value="KAL0277786.1"/>
    <property type="molecule type" value="Genomic_DNA"/>
</dbReference>
<gene>
    <name evidence="2" type="ORF">PYX00_004950</name>
</gene>
<dbReference type="AlphaFoldDB" id="A0AAW2I787"/>
<accession>A0AAW2I787</accession>
<keyword evidence="1" id="KW-0812">Transmembrane</keyword>